<organism evidence="2 3">
    <name type="scientific">Effrenium voratum</name>
    <dbReference type="NCBI Taxonomy" id="2562239"/>
    <lineage>
        <taxon>Eukaryota</taxon>
        <taxon>Sar</taxon>
        <taxon>Alveolata</taxon>
        <taxon>Dinophyceae</taxon>
        <taxon>Suessiales</taxon>
        <taxon>Symbiodiniaceae</taxon>
        <taxon>Effrenium</taxon>
    </lineage>
</organism>
<feature type="region of interest" description="Disordered" evidence="1">
    <location>
        <begin position="14"/>
        <end position="39"/>
    </location>
</feature>
<sequence length="83" mass="8970">MGPPSLDLSLEEVIKASKGGSGKGRGRRDAEKAKEEEAVSLDMSLEELIEKDYLPAKGKGKAKEENGWEKKSDKSRPGEVAVL</sequence>
<dbReference type="EMBL" id="CAUJNA010000952">
    <property type="protein sequence ID" value="CAJ1382880.1"/>
    <property type="molecule type" value="Genomic_DNA"/>
</dbReference>
<evidence type="ECO:0000313" key="3">
    <source>
        <dbReference type="Proteomes" id="UP001178507"/>
    </source>
</evidence>
<proteinExistence type="predicted"/>
<dbReference type="Proteomes" id="UP001178507">
    <property type="component" value="Unassembled WGS sequence"/>
</dbReference>
<feature type="compositionally biased region" description="Basic and acidic residues" evidence="1">
    <location>
        <begin position="61"/>
        <end position="77"/>
    </location>
</feature>
<reference evidence="2" key="1">
    <citation type="submission" date="2023-08" db="EMBL/GenBank/DDBJ databases">
        <authorList>
            <person name="Chen Y."/>
            <person name="Shah S."/>
            <person name="Dougan E. K."/>
            <person name="Thang M."/>
            <person name="Chan C."/>
        </authorList>
    </citation>
    <scope>NUCLEOTIDE SEQUENCE</scope>
</reference>
<evidence type="ECO:0000256" key="1">
    <source>
        <dbReference type="SAM" id="MobiDB-lite"/>
    </source>
</evidence>
<feature type="compositionally biased region" description="Basic and acidic residues" evidence="1">
    <location>
        <begin position="27"/>
        <end position="37"/>
    </location>
</feature>
<feature type="region of interest" description="Disordered" evidence="1">
    <location>
        <begin position="52"/>
        <end position="83"/>
    </location>
</feature>
<gene>
    <name evidence="2" type="ORF">EVOR1521_LOCUS10141</name>
</gene>
<evidence type="ECO:0000313" key="2">
    <source>
        <dbReference type="EMBL" id="CAJ1382880.1"/>
    </source>
</evidence>
<protein>
    <submittedName>
        <fullName evidence="2">Uncharacterized protein</fullName>
    </submittedName>
</protein>
<keyword evidence="3" id="KW-1185">Reference proteome</keyword>
<dbReference type="AlphaFoldDB" id="A0AA36I8D7"/>
<accession>A0AA36I8D7</accession>
<name>A0AA36I8D7_9DINO</name>
<comment type="caution">
    <text evidence="2">The sequence shown here is derived from an EMBL/GenBank/DDBJ whole genome shotgun (WGS) entry which is preliminary data.</text>
</comment>